<protein>
    <recommendedName>
        <fullName evidence="6">Dystroglycan-type cadherin-like domain-containing protein</fullName>
    </recommendedName>
</protein>
<feature type="compositionally biased region" description="Polar residues" evidence="1">
    <location>
        <begin position="297"/>
        <end position="314"/>
    </location>
</feature>
<accession>A0A5C3KSI9</accession>
<dbReference type="STRING" id="230819.A0A5C3KSI9"/>
<evidence type="ECO:0000313" key="5">
    <source>
        <dbReference type="Proteomes" id="UP000307440"/>
    </source>
</evidence>
<gene>
    <name evidence="4" type="ORF">FA15DRAFT_656627</name>
</gene>
<feature type="region of interest" description="Disordered" evidence="1">
    <location>
        <begin position="281"/>
        <end position="353"/>
    </location>
</feature>
<evidence type="ECO:0000256" key="1">
    <source>
        <dbReference type="SAM" id="MobiDB-lite"/>
    </source>
</evidence>
<keyword evidence="2" id="KW-0472">Membrane</keyword>
<keyword evidence="3" id="KW-0732">Signal</keyword>
<feature type="chain" id="PRO_5022818542" description="Dystroglycan-type cadherin-like domain-containing protein" evidence="3">
    <location>
        <begin position="25"/>
        <end position="353"/>
    </location>
</feature>
<reference evidence="4 5" key="1">
    <citation type="journal article" date="2019" name="Nat. Ecol. Evol.">
        <title>Megaphylogeny resolves global patterns of mushroom evolution.</title>
        <authorList>
            <person name="Varga T."/>
            <person name="Krizsan K."/>
            <person name="Foldi C."/>
            <person name="Dima B."/>
            <person name="Sanchez-Garcia M."/>
            <person name="Sanchez-Ramirez S."/>
            <person name="Szollosi G.J."/>
            <person name="Szarkandi J.G."/>
            <person name="Papp V."/>
            <person name="Albert L."/>
            <person name="Andreopoulos W."/>
            <person name="Angelini C."/>
            <person name="Antonin V."/>
            <person name="Barry K.W."/>
            <person name="Bougher N.L."/>
            <person name="Buchanan P."/>
            <person name="Buyck B."/>
            <person name="Bense V."/>
            <person name="Catcheside P."/>
            <person name="Chovatia M."/>
            <person name="Cooper J."/>
            <person name="Damon W."/>
            <person name="Desjardin D."/>
            <person name="Finy P."/>
            <person name="Geml J."/>
            <person name="Haridas S."/>
            <person name="Hughes K."/>
            <person name="Justo A."/>
            <person name="Karasinski D."/>
            <person name="Kautmanova I."/>
            <person name="Kiss B."/>
            <person name="Kocsube S."/>
            <person name="Kotiranta H."/>
            <person name="LaButti K.M."/>
            <person name="Lechner B.E."/>
            <person name="Liimatainen K."/>
            <person name="Lipzen A."/>
            <person name="Lukacs Z."/>
            <person name="Mihaltcheva S."/>
            <person name="Morgado L.N."/>
            <person name="Niskanen T."/>
            <person name="Noordeloos M.E."/>
            <person name="Ohm R.A."/>
            <person name="Ortiz-Santana B."/>
            <person name="Ovrebo C."/>
            <person name="Racz N."/>
            <person name="Riley R."/>
            <person name="Savchenko A."/>
            <person name="Shiryaev A."/>
            <person name="Soop K."/>
            <person name="Spirin V."/>
            <person name="Szebenyi C."/>
            <person name="Tomsovsky M."/>
            <person name="Tulloss R.E."/>
            <person name="Uehling J."/>
            <person name="Grigoriev I.V."/>
            <person name="Vagvolgyi C."/>
            <person name="Papp T."/>
            <person name="Martin F.M."/>
            <person name="Miettinen O."/>
            <person name="Hibbett D.S."/>
            <person name="Nagy L.G."/>
        </authorList>
    </citation>
    <scope>NUCLEOTIDE SEQUENCE [LARGE SCALE GENOMIC DNA]</scope>
    <source>
        <strain evidence="4 5">CBS 121175</strain>
    </source>
</reference>
<feature type="compositionally biased region" description="Polar residues" evidence="1">
    <location>
        <begin position="329"/>
        <end position="353"/>
    </location>
</feature>
<dbReference type="Gene3D" id="2.60.120.260">
    <property type="entry name" value="Galactose-binding domain-like"/>
    <property type="match status" value="1"/>
</dbReference>
<dbReference type="EMBL" id="ML210216">
    <property type="protein sequence ID" value="TFK23579.1"/>
    <property type="molecule type" value="Genomic_DNA"/>
</dbReference>
<evidence type="ECO:0000256" key="3">
    <source>
        <dbReference type="SAM" id="SignalP"/>
    </source>
</evidence>
<feature type="compositionally biased region" description="Low complexity" evidence="1">
    <location>
        <begin position="164"/>
        <end position="199"/>
    </location>
</feature>
<dbReference type="AlphaFoldDB" id="A0A5C3KSI9"/>
<evidence type="ECO:0000256" key="2">
    <source>
        <dbReference type="SAM" id="Phobius"/>
    </source>
</evidence>
<feature type="region of interest" description="Disordered" evidence="1">
    <location>
        <begin position="164"/>
        <end position="206"/>
    </location>
</feature>
<sequence length="353" mass="37851">MSLAGPAARSAFVALALLAAAAHAQVITEFDDNDPTIVYSPEASWFRAEEVNPMDSGGFHQVTTEVGATATFRFTGSRVEYHAPLWADEITTQITLDAGTPEVVSLQDPAAEVIPDGPTTQDSALRWSAEGLDPDVEHILVIGVPPLGGFGIVDLLVVESDEPATSSSSSSVSSTEPATTDSETASSTTTRRAVTATSEPSRETPATRAGLTIAIAVVCSLVGVIAICIAAFLFRRRHQRKRDRALWALQHQDQDRNLPPPPMDEIDDSINARKHRYRSIPSRNNLRASNFMDDDTVSQQSAAPSASGKQTSKLRQVVATEDGTRVGGMQQNALYEGSSVTTTPFSNQYPRTQ</sequence>
<dbReference type="Proteomes" id="UP000307440">
    <property type="component" value="Unassembled WGS sequence"/>
</dbReference>
<keyword evidence="2" id="KW-1133">Transmembrane helix</keyword>
<feature type="transmembrane region" description="Helical" evidence="2">
    <location>
        <begin position="209"/>
        <end position="234"/>
    </location>
</feature>
<proteinExistence type="predicted"/>
<keyword evidence="5" id="KW-1185">Reference proteome</keyword>
<keyword evidence="2" id="KW-0812">Transmembrane</keyword>
<dbReference type="OrthoDB" id="3234968at2759"/>
<evidence type="ECO:0008006" key="6">
    <source>
        <dbReference type="Google" id="ProtNLM"/>
    </source>
</evidence>
<organism evidence="4 5">
    <name type="scientific">Coprinopsis marcescibilis</name>
    <name type="common">Agaric fungus</name>
    <name type="synonym">Psathyrella marcescibilis</name>
    <dbReference type="NCBI Taxonomy" id="230819"/>
    <lineage>
        <taxon>Eukaryota</taxon>
        <taxon>Fungi</taxon>
        <taxon>Dikarya</taxon>
        <taxon>Basidiomycota</taxon>
        <taxon>Agaricomycotina</taxon>
        <taxon>Agaricomycetes</taxon>
        <taxon>Agaricomycetidae</taxon>
        <taxon>Agaricales</taxon>
        <taxon>Agaricineae</taxon>
        <taxon>Psathyrellaceae</taxon>
        <taxon>Coprinopsis</taxon>
    </lineage>
</organism>
<feature type="signal peptide" evidence="3">
    <location>
        <begin position="1"/>
        <end position="24"/>
    </location>
</feature>
<name>A0A5C3KSI9_COPMA</name>
<evidence type="ECO:0000313" key="4">
    <source>
        <dbReference type="EMBL" id="TFK23579.1"/>
    </source>
</evidence>